<sequence>MENLNPTRAAYILCGGKSSRMGEEKGLVAFQGKPFVQWILEAVFVLQGDPVLVTGNLAYADFGVEMIADRIVDKGPVGGIYTALNHCQTTQALILSCDIPKIDSDTLEFLIVEAQKHPGKITFLSDGKNDYPLIGVYPKSCLPAFGEAIEKDELKLRRLVESLPHNRIVIHPESVSNLQNINTKSELITLSNLY</sequence>
<dbReference type="CDD" id="cd02503">
    <property type="entry name" value="MobA"/>
    <property type="match status" value="1"/>
</dbReference>
<comment type="subcellular location">
    <subcellularLocation>
        <location evidence="8">Cytoplasm</location>
    </subcellularLocation>
</comment>
<feature type="binding site" evidence="8">
    <location>
        <begin position="13"/>
        <end position="15"/>
    </location>
    <ligand>
        <name>GTP</name>
        <dbReference type="ChEBI" id="CHEBI:37565"/>
    </ligand>
</feature>
<proteinExistence type="inferred from homology"/>
<evidence type="ECO:0000256" key="3">
    <source>
        <dbReference type="ARBA" id="ARBA00022723"/>
    </source>
</evidence>
<gene>
    <name evidence="8" type="primary">mobA</name>
    <name evidence="10" type="ORF">J0A67_10355</name>
</gene>
<dbReference type="PANTHER" id="PTHR19136">
    <property type="entry name" value="MOLYBDENUM COFACTOR GUANYLYLTRANSFERASE"/>
    <property type="match status" value="1"/>
</dbReference>
<evidence type="ECO:0000256" key="7">
    <source>
        <dbReference type="ARBA" id="ARBA00023150"/>
    </source>
</evidence>
<evidence type="ECO:0000256" key="4">
    <source>
        <dbReference type="ARBA" id="ARBA00022741"/>
    </source>
</evidence>
<dbReference type="InterPro" id="IPR013482">
    <property type="entry name" value="Molybde_CF_guanTrfase"/>
</dbReference>
<evidence type="ECO:0000256" key="1">
    <source>
        <dbReference type="ARBA" id="ARBA00022490"/>
    </source>
</evidence>
<dbReference type="SUPFAM" id="SSF53448">
    <property type="entry name" value="Nucleotide-diphospho-sugar transferases"/>
    <property type="match status" value="1"/>
</dbReference>
<dbReference type="HAMAP" id="MF_00316">
    <property type="entry name" value="MobA"/>
    <property type="match status" value="1"/>
</dbReference>
<dbReference type="RefSeq" id="WP_206569235.1">
    <property type="nucleotide sequence ID" value="NZ_JAFKCW010000002.1"/>
</dbReference>
<comment type="catalytic activity">
    <reaction evidence="8">
        <text>Mo-molybdopterin + GTP + H(+) = Mo-molybdopterin guanine dinucleotide + diphosphate</text>
        <dbReference type="Rhea" id="RHEA:34243"/>
        <dbReference type="ChEBI" id="CHEBI:15378"/>
        <dbReference type="ChEBI" id="CHEBI:33019"/>
        <dbReference type="ChEBI" id="CHEBI:37565"/>
        <dbReference type="ChEBI" id="CHEBI:71302"/>
        <dbReference type="ChEBI" id="CHEBI:71310"/>
        <dbReference type="EC" id="2.7.7.77"/>
    </reaction>
</comment>
<keyword evidence="2 8" id="KW-0808">Transferase</keyword>
<reference evidence="10 11" key="1">
    <citation type="submission" date="2021-03" db="EMBL/GenBank/DDBJ databases">
        <title>novel species isolated from a fishpond in China.</title>
        <authorList>
            <person name="Lu H."/>
            <person name="Cai Z."/>
        </authorList>
    </citation>
    <scope>NUCLEOTIDE SEQUENCE [LARGE SCALE GENOMIC DNA]</scope>
    <source>
        <strain evidence="10 11">JCM 31546</strain>
    </source>
</reference>
<feature type="binding site" evidence="8">
    <location>
        <position position="69"/>
    </location>
    <ligand>
        <name>GTP</name>
        <dbReference type="ChEBI" id="CHEBI:37565"/>
    </ligand>
</feature>
<keyword evidence="11" id="KW-1185">Reference proteome</keyword>
<evidence type="ECO:0000256" key="5">
    <source>
        <dbReference type="ARBA" id="ARBA00022842"/>
    </source>
</evidence>
<dbReference type="GO" id="GO:0016779">
    <property type="term" value="F:nucleotidyltransferase activity"/>
    <property type="evidence" value="ECO:0007669"/>
    <property type="project" value="UniProtKB-KW"/>
</dbReference>
<feature type="binding site" evidence="8">
    <location>
        <position position="98"/>
    </location>
    <ligand>
        <name>Mg(2+)</name>
        <dbReference type="ChEBI" id="CHEBI:18420"/>
    </ligand>
</feature>
<evidence type="ECO:0000313" key="10">
    <source>
        <dbReference type="EMBL" id="MBN7801266.1"/>
    </source>
</evidence>
<keyword evidence="1 8" id="KW-0963">Cytoplasm</keyword>
<feature type="binding site" evidence="8">
    <location>
        <position position="98"/>
    </location>
    <ligand>
        <name>GTP</name>
        <dbReference type="ChEBI" id="CHEBI:37565"/>
    </ligand>
</feature>
<dbReference type="Pfam" id="PF12804">
    <property type="entry name" value="NTP_transf_3"/>
    <property type="match status" value="1"/>
</dbReference>
<dbReference type="Gene3D" id="3.90.550.10">
    <property type="entry name" value="Spore Coat Polysaccharide Biosynthesis Protein SpsA, Chain A"/>
    <property type="match status" value="1"/>
</dbReference>
<keyword evidence="6 8" id="KW-0342">GTP-binding</keyword>
<keyword evidence="7 8" id="KW-0501">Molybdenum cofactor biosynthesis</keyword>
<keyword evidence="5 8" id="KW-0460">Magnesium</keyword>
<evidence type="ECO:0000256" key="2">
    <source>
        <dbReference type="ARBA" id="ARBA00022679"/>
    </source>
</evidence>
<dbReference type="EC" id="2.7.7.77" evidence="8"/>
<organism evidence="10 11">
    <name type="scientific">Algoriphagus aestuariicola</name>
    <dbReference type="NCBI Taxonomy" id="1852016"/>
    <lineage>
        <taxon>Bacteria</taxon>
        <taxon>Pseudomonadati</taxon>
        <taxon>Bacteroidota</taxon>
        <taxon>Cytophagia</taxon>
        <taxon>Cytophagales</taxon>
        <taxon>Cyclobacteriaceae</taxon>
        <taxon>Algoriphagus</taxon>
    </lineage>
</organism>
<evidence type="ECO:0000313" key="11">
    <source>
        <dbReference type="Proteomes" id="UP000664698"/>
    </source>
</evidence>
<protein>
    <recommendedName>
        <fullName evidence="8">Probable molybdenum cofactor guanylyltransferase</fullName>
        <shortName evidence="8">MoCo guanylyltransferase</shortName>
        <ecNumber evidence="8">2.7.7.77</ecNumber>
    </recommendedName>
    <alternativeName>
        <fullName evidence="8">GTP:molybdopterin guanylyltransferase</fullName>
    </alternativeName>
    <alternativeName>
        <fullName evidence="8">Mo-MPT guanylyltransferase</fullName>
    </alternativeName>
    <alternativeName>
        <fullName evidence="8">Molybdopterin guanylyltransferase</fullName>
    </alternativeName>
    <alternativeName>
        <fullName evidence="8">Molybdopterin-guanine dinucleotide synthase</fullName>
        <shortName evidence="8">MGD synthase</shortName>
    </alternativeName>
</protein>
<dbReference type="EMBL" id="JAFKCW010000002">
    <property type="protein sequence ID" value="MBN7801266.1"/>
    <property type="molecule type" value="Genomic_DNA"/>
</dbReference>
<feature type="domain" description="MobA-like NTP transferase" evidence="9">
    <location>
        <begin position="10"/>
        <end position="163"/>
    </location>
</feature>
<comment type="caution">
    <text evidence="8">Lacks conserved residue(s) required for the propagation of feature annotation.</text>
</comment>
<evidence type="ECO:0000259" key="9">
    <source>
        <dbReference type="Pfam" id="PF12804"/>
    </source>
</evidence>
<dbReference type="InterPro" id="IPR029044">
    <property type="entry name" value="Nucleotide-diphossugar_trans"/>
</dbReference>
<comment type="cofactor">
    <cofactor evidence="8">
        <name>Mg(2+)</name>
        <dbReference type="ChEBI" id="CHEBI:18420"/>
    </cofactor>
</comment>
<accession>A0ABS3BPS3</accession>
<dbReference type="Proteomes" id="UP000664698">
    <property type="component" value="Unassembled WGS sequence"/>
</dbReference>
<evidence type="ECO:0000256" key="6">
    <source>
        <dbReference type="ARBA" id="ARBA00023134"/>
    </source>
</evidence>
<comment type="domain">
    <text evidence="8">The N-terminal domain determines nucleotide recognition and specific binding, while the C-terminal domain determines the specific binding to the target protein.</text>
</comment>
<keyword evidence="3 8" id="KW-0479">Metal-binding</keyword>
<dbReference type="InterPro" id="IPR025877">
    <property type="entry name" value="MobA-like_NTP_Trfase"/>
</dbReference>
<dbReference type="PANTHER" id="PTHR19136:SF81">
    <property type="entry name" value="MOLYBDENUM COFACTOR GUANYLYLTRANSFERASE"/>
    <property type="match status" value="1"/>
</dbReference>
<name>A0ABS3BPS3_9BACT</name>
<evidence type="ECO:0000256" key="8">
    <source>
        <dbReference type="HAMAP-Rule" id="MF_00316"/>
    </source>
</evidence>
<keyword evidence="4 8" id="KW-0547">Nucleotide-binding</keyword>
<comment type="function">
    <text evidence="8">Transfers a GMP moiety from GTP to Mo-molybdopterin (Mo-MPT) cofactor (Moco or molybdenum cofactor) to form Mo-molybdopterin guanine dinucleotide (Mo-MGD) cofactor.</text>
</comment>
<keyword evidence="10" id="KW-0548">Nucleotidyltransferase</keyword>
<comment type="caution">
    <text evidence="10">The sequence shown here is derived from an EMBL/GenBank/DDBJ whole genome shotgun (WGS) entry which is preliminary data.</text>
</comment>
<comment type="similarity">
    <text evidence="8">Belongs to the MobA family.</text>
</comment>
<feature type="binding site" evidence="8">
    <location>
        <position position="25"/>
    </location>
    <ligand>
        <name>GTP</name>
        <dbReference type="ChEBI" id="CHEBI:37565"/>
    </ligand>
</feature>